<keyword evidence="3" id="KW-1185">Reference proteome</keyword>
<evidence type="ECO:0000256" key="1">
    <source>
        <dbReference type="SAM" id="Phobius"/>
    </source>
</evidence>
<keyword evidence="1" id="KW-0472">Membrane</keyword>
<feature type="transmembrane region" description="Helical" evidence="1">
    <location>
        <begin position="123"/>
        <end position="142"/>
    </location>
</feature>
<organism evidence="2 3">
    <name type="scientific">Aphis glycines</name>
    <name type="common">Soybean aphid</name>
    <dbReference type="NCBI Taxonomy" id="307491"/>
    <lineage>
        <taxon>Eukaryota</taxon>
        <taxon>Metazoa</taxon>
        <taxon>Ecdysozoa</taxon>
        <taxon>Arthropoda</taxon>
        <taxon>Hexapoda</taxon>
        <taxon>Insecta</taxon>
        <taxon>Pterygota</taxon>
        <taxon>Neoptera</taxon>
        <taxon>Paraneoptera</taxon>
        <taxon>Hemiptera</taxon>
        <taxon>Sternorrhyncha</taxon>
        <taxon>Aphidomorpha</taxon>
        <taxon>Aphidoidea</taxon>
        <taxon>Aphididae</taxon>
        <taxon>Aphidini</taxon>
        <taxon>Aphis</taxon>
        <taxon>Aphis</taxon>
    </lineage>
</organism>
<name>A0A6G0U4T7_APHGL</name>
<reference evidence="2 3" key="1">
    <citation type="submission" date="2019-08" db="EMBL/GenBank/DDBJ databases">
        <title>The genome of the soybean aphid Biotype 1, its phylome, world population structure and adaptation to the North American continent.</title>
        <authorList>
            <person name="Giordano R."/>
            <person name="Donthu R.K."/>
            <person name="Hernandez A.G."/>
            <person name="Wright C.L."/>
            <person name="Zimin A.V."/>
        </authorList>
    </citation>
    <scope>NUCLEOTIDE SEQUENCE [LARGE SCALE GENOMIC DNA]</scope>
    <source>
        <tissue evidence="2">Whole aphids</tissue>
    </source>
</reference>
<sequence>MLYLFYLYVRMQIFMKIYTPQEKKKQYTYKTTCLRLDCHYYVIIHWYMYTIHSTGRRQTTIGINFTLIVLSCIRKNLITTLYILYYIIYYVIWFTSESLFKNLLNTINYTRASVDNNDNNNNICFIILTHNKHILIYLYFLFKFKSKKKKKTMNDNSIFTYNNNNTLCKINTMYINEEKRGRAIRWCLYHFYHLNPTSHFPLNNILKCKDIHYIVMFIHIYIYINIFFFNTNVKCMTYYMYQVDYGTVPIYCSQVNRYNDVKKF</sequence>
<dbReference type="AlphaFoldDB" id="A0A6G0U4T7"/>
<feature type="transmembrane region" description="Helical" evidence="1">
    <location>
        <begin position="77"/>
        <end position="95"/>
    </location>
</feature>
<dbReference type="Proteomes" id="UP000475862">
    <property type="component" value="Unassembled WGS sequence"/>
</dbReference>
<accession>A0A6G0U4T7</accession>
<comment type="caution">
    <text evidence="2">The sequence shown here is derived from an EMBL/GenBank/DDBJ whole genome shotgun (WGS) entry which is preliminary data.</text>
</comment>
<keyword evidence="1" id="KW-0812">Transmembrane</keyword>
<dbReference type="EMBL" id="VYZN01000009">
    <property type="protein sequence ID" value="KAE9543236.1"/>
    <property type="molecule type" value="Genomic_DNA"/>
</dbReference>
<gene>
    <name evidence="2" type="ORF">AGLY_003147</name>
</gene>
<keyword evidence="1" id="KW-1133">Transmembrane helix</keyword>
<evidence type="ECO:0000313" key="2">
    <source>
        <dbReference type="EMBL" id="KAE9543236.1"/>
    </source>
</evidence>
<proteinExistence type="predicted"/>
<protein>
    <submittedName>
        <fullName evidence="2">Uncharacterized protein</fullName>
    </submittedName>
</protein>
<feature type="transmembrane region" description="Helical" evidence="1">
    <location>
        <begin position="211"/>
        <end position="229"/>
    </location>
</feature>
<evidence type="ECO:0000313" key="3">
    <source>
        <dbReference type="Proteomes" id="UP000475862"/>
    </source>
</evidence>